<dbReference type="PANTHER" id="PTHR42879:SF2">
    <property type="entry name" value="3-OXOACYL-[ACYL-CARRIER-PROTEIN] REDUCTASE FABG"/>
    <property type="match status" value="1"/>
</dbReference>
<gene>
    <name evidence="2" type="ORF">DWE98_27310</name>
</gene>
<dbReference type="Pfam" id="PF13561">
    <property type="entry name" value="adh_short_C2"/>
    <property type="match status" value="1"/>
</dbReference>
<comment type="caution">
    <text evidence="2">The sequence shown here is derived from an EMBL/GenBank/DDBJ whole genome shotgun (WGS) entry which is preliminary data.</text>
</comment>
<dbReference type="OrthoDB" id="9779623at2"/>
<dbReference type="PANTHER" id="PTHR42879">
    <property type="entry name" value="3-OXOACYL-(ACYL-CARRIER-PROTEIN) REDUCTASE"/>
    <property type="match status" value="1"/>
</dbReference>
<dbReference type="Gene3D" id="3.40.50.720">
    <property type="entry name" value="NAD(P)-binding Rossmann-like Domain"/>
    <property type="match status" value="1"/>
</dbReference>
<evidence type="ECO:0000313" key="3">
    <source>
        <dbReference type="Proteomes" id="UP000255207"/>
    </source>
</evidence>
<dbReference type="SUPFAM" id="SSF51735">
    <property type="entry name" value="NAD(P)-binding Rossmann-fold domains"/>
    <property type="match status" value="1"/>
</dbReference>
<dbReference type="EMBL" id="QQTP01000025">
    <property type="protein sequence ID" value="RDJ19935.1"/>
    <property type="molecule type" value="Genomic_DNA"/>
</dbReference>
<evidence type="ECO:0000256" key="1">
    <source>
        <dbReference type="ARBA" id="ARBA00006484"/>
    </source>
</evidence>
<name>A0A370KY73_9HYPH</name>
<proteinExistence type="inferred from homology"/>
<dbReference type="FunFam" id="3.40.50.720:FF:000084">
    <property type="entry name" value="Short-chain dehydrogenase reductase"/>
    <property type="match status" value="1"/>
</dbReference>
<sequence length="252" mass="26161">MSFDFSGRIVVVTGAAVGYGRAITESFASRGATTYALDKDAERLTPESFSSGRIVTHVVDITDRDALGGLFAAIEREAGPIDVLVNNAGGALGRGFVPVEDVDFGDWDAVLDVNLNGTFAAIRAVAAGMKRAGRGRIVNITSGAGFRASRTGVQAYTTAKHALHGLTRHLASELGPFGITVNAVAPGIQPISPGVERQWAGYSDEVRANIIAGIPLRSLGTPQDIANAVMFLASDMAGYVTGQILPVNGGAF</sequence>
<dbReference type="PRINTS" id="PR00080">
    <property type="entry name" value="SDRFAMILY"/>
</dbReference>
<organism evidence="2 3">
    <name type="scientific">Bosea caraganae</name>
    <dbReference type="NCBI Taxonomy" id="2763117"/>
    <lineage>
        <taxon>Bacteria</taxon>
        <taxon>Pseudomonadati</taxon>
        <taxon>Pseudomonadota</taxon>
        <taxon>Alphaproteobacteria</taxon>
        <taxon>Hyphomicrobiales</taxon>
        <taxon>Boseaceae</taxon>
        <taxon>Bosea</taxon>
    </lineage>
</organism>
<dbReference type="Proteomes" id="UP000255207">
    <property type="component" value="Unassembled WGS sequence"/>
</dbReference>
<accession>A0A370KY73</accession>
<dbReference type="RefSeq" id="WP_114832481.1">
    <property type="nucleotide sequence ID" value="NZ_QQTO01000030.1"/>
</dbReference>
<reference evidence="3" key="1">
    <citation type="submission" date="2018-07" db="EMBL/GenBank/DDBJ databases">
        <authorList>
            <person name="Safronova V.I."/>
            <person name="Chirak E.R."/>
            <person name="Sazanova A.L."/>
        </authorList>
    </citation>
    <scope>NUCLEOTIDE SEQUENCE [LARGE SCALE GENOMIC DNA]</scope>
    <source>
        <strain evidence="3">RCAM04685</strain>
    </source>
</reference>
<dbReference type="InterPro" id="IPR002347">
    <property type="entry name" value="SDR_fam"/>
</dbReference>
<dbReference type="InterPro" id="IPR050259">
    <property type="entry name" value="SDR"/>
</dbReference>
<protein>
    <submittedName>
        <fullName evidence="2">SDR family NAD(P)-dependent oxidoreductase</fullName>
    </submittedName>
</protein>
<dbReference type="AlphaFoldDB" id="A0A370KY73"/>
<dbReference type="PRINTS" id="PR00081">
    <property type="entry name" value="GDHRDH"/>
</dbReference>
<keyword evidence="3" id="KW-1185">Reference proteome</keyword>
<dbReference type="InterPro" id="IPR036291">
    <property type="entry name" value="NAD(P)-bd_dom_sf"/>
</dbReference>
<comment type="similarity">
    <text evidence="1">Belongs to the short-chain dehydrogenases/reductases (SDR) family.</text>
</comment>
<evidence type="ECO:0000313" key="2">
    <source>
        <dbReference type="EMBL" id="RDJ19935.1"/>
    </source>
</evidence>